<organism evidence="3 4">
    <name type="scientific">Thermothielavioides terrestris</name>
    <dbReference type="NCBI Taxonomy" id="2587410"/>
    <lineage>
        <taxon>Eukaryota</taxon>
        <taxon>Fungi</taxon>
        <taxon>Dikarya</taxon>
        <taxon>Ascomycota</taxon>
        <taxon>Pezizomycotina</taxon>
        <taxon>Sordariomycetes</taxon>
        <taxon>Sordariomycetidae</taxon>
        <taxon>Sordariales</taxon>
        <taxon>Chaetomiaceae</taxon>
        <taxon>Thermothielavioides</taxon>
    </lineage>
</organism>
<sequence>MTRGDVNHIKVHYKGDDEDFVVFLDSVDDYRRWCEDKSVPLAQVVSSFKVFTTHRHGAQGLLEGASKAMLENEFGTSKEDEAVRKILERGSLQEFEMSERQGRKNDSNGSYLNTR</sequence>
<feature type="domain" description="Ribosome maturation protein SDO1/SBDS N-terminal" evidence="2">
    <location>
        <begin position="7"/>
        <end position="100"/>
    </location>
</feature>
<evidence type="ECO:0000256" key="1">
    <source>
        <dbReference type="SAM" id="MobiDB-lite"/>
    </source>
</evidence>
<protein>
    <submittedName>
        <fullName evidence="3">5a42a431-c8ae-4175-9b17-31fac93c3a18</fullName>
    </submittedName>
</protein>
<dbReference type="AlphaFoldDB" id="A0A446B6Q1"/>
<dbReference type="SUPFAM" id="SSF89895">
    <property type="entry name" value="FYSH domain"/>
    <property type="match status" value="1"/>
</dbReference>
<evidence type="ECO:0000259" key="2">
    <source>
        <dbReference type="Pfam" id="PF01172"/>
    </source>
</evidence>
<proteinExistence type="predicted"/>
<gene>
    <name evidence="3" type="ORF">TT172_LOCUS602</name>
</gene>
<accession>A0A446B6Q1</accession>
<dbReference type="InterPro" id="IPR036786">
    <property type="entry name" value="Ribosome_mat_SBDS_N_sf"/>
</dbReference>
<dbReference type="Proteomes" id="UP000289323">
    <property type="component" value="Unassembled WGS sequence"/>
</dbReference>
<evidence type="ECO:0000313" key="4">
    <source>
        <dbReference type="Proteomes" id="UP000289323"/>
    </source>
</evidence>
<name>A0A446B6Q1_9PEZI</name>
<reference evidence="3 4" key="1">
    <citation type="submission" date="2018-04" db="EMBL/GenBank/DDBJ databases">
        <authorList>
            <person name="Huttner S."/>
            <person name="Dainat J."/>
        </authorList>
    </citation>
    <scope>NUCLEOTIDE SEQUENCE [LARGE SCALE GENOMIC DNA]</scope>
</reference>
<dbReference type="EMBL" id="OUUZ01000001">
    <property type="protein sequence ID" value="SPQ18183.1"/>
    <property type="molecule type" value="Genomic_DNA"/>
</dbReference>
<dbReference type="InterPro" id="IPR019783">
    <property type="entry name" value="SDO1/SBDS_N"/>
</dbReference>
<evidence type="ECO:0000313" key="3">
    <source>
        <dbReference type="EMBL" id="SPQ18183.1"/>
    </source>
</evidence>
<feature type="region of interest" description="Disordered" evidence="1">
    <location>
        <begin position="94"/>
        <end position="115"/>
    </location>
</feature>
<dbReference type="Pfam" id="PF01172">
    <property type="entry name" value="SBDS_N"/>
    <property type="match status" value="1"/>
</dbReference>
<dbReference type="Gene3D" id="3.30.1250.10">
    <property type="entry name" value="Ribosome maturation protein SBDS, N-terminal domain"/>
    <property type="match status" value="1"/>
</dbReference>
<feature type="compositionally biased region" description="Basic and acidic residues" evidence="1">
    <location>
        <begin position="97"/>
        <end position="106"/>
    </location>
</feature>